<sequence length="243" mass="27758">MAIVDQFGRPFNKEVLDGPQTTRTAQIQRHWPEHPSRGLDIRRLPRILEAAERGDIAAQADLFEDMIEKDGHIFSEMAKRKNALLGLDWSIEPPVNASEAEKSQAAMVTEWMLGIPDIHDLILNAADAIGHGFSAQEIEKWDNEGDVWLPIKTVLRPHRWFCTNPEIDDTVRLADGTMNGAELWPFGWLVHAHNAKSGYIAQAGLYRVLVWPYLFKNFSLRDLPSSWRFTDCRQNRHVHGKCD</sequence>
<gene>
    <name evidence="1" type="ORF">DAQ1742_03700</name>
</gene>
<dbReference type="Pfam" id="PF06074">
    <property type="entry name" value="Portal_Mu"/>
    <property type="match status" value="1"/>
</dbReference>
<dbReference type="KEGG" id="daq:DAQ1742_03700"/>
<evidence type="ECO:0000313" key="1">
    <source>
        <dbReference type="EMBL" id="SLM64494.1"/>
    </source>
</evidence>
<organism evidence="1 2">
    <name type="scientific">Dickeya aquatica</name>
    <dbReference type="NCBI Taxonomy" id="1401087"/>
    <lineage>
        <taxon>Bacteria</taxon>
        <taxon>Pseudomonadati</taxon>
        <taxon>Pseudomonadota</taxon>
        <taxon>Gammaproteobacteria</taxon>
        <taxon>Enterobacterales</taxon>
        <taxon>Pectobacteriaceae</taxon>
        <taxon>Dickeya</taxon>
    </lineage>
</organism>
<evidence type="ECO:0000313" key="2">
    <source>
        <dbReference type="Proteomes" id="UP000294820"/>
    </source>
</evidence>
<dbReference type="EMBL" id="LT615367">
    <property type="protein sequence ID" value="SLM64494.1"/>
    <property type="molecule type" value="Genomic_DNA"/>
</dbReference>
<reference evidence="1 2" key="1">
    <citation type="submission" date="2016-09" db="EMBL/GenBank/DDBJ databases">
        <authorList>
            <person name="Reverchon S."/>
            <person name="Nasser W."/>
            <person name="Leonard S."/>
            <person name="Brochier C."/>
            <person name="Duprey A."/>
        </authorList>
    </citation>
    <scope>NUCLEOTIDE SEQUENCE [LARGE SCALE GENOMIC DNA]</scope>
    <source>
        <strain evidence="1 2">174/2</strain>
    </source>
</reference>
<protein>
    <submittedName>
        <fullName evidence="1">Mu-like prophage FluMu protein gp29</fullName>
    </submittedName>
</protein>
<dbReference type="InterPro" id="IPR009279">
    <property type="entry name" value="Portal_Mu"/>
</dbReference>
<dbReference type="Proteomes" id="UP000294820">
    <property type="component" value="Chromosome 1"/>
</dbReference>
<dbReference type="AlphaFoldDB" id="A0A375AEG7"/>
<accession>A0A375AEG7</accession>
<name>A0A375AEG7_9GAMM</name>
<keyword evidence="2" id="KW-1185">Reference proteome</keyword>
<proteinExistence type="predicted"/>